<proteinExistence type="predicted"/>
<evidence type="ECO:0000256" key="11">
    <source>
        <dbReference type="ARBA" id="ARBA00023180"/>
    </source>
</evidence>
<evidence type="ECO:0000313" key="16">
    <source>
        <dbReference type="EMBL" id="QDZ21799.1"/>
    </source>
</evidence>
<feature type="region of interest" description="Disordered" evidence="13">
    <location>
        <begin position="1"/>
        <end position="43"/>
    </location>
</feature>
<dbReference type="Gene3D" id="1.20.120.350">
    <property type="entry name" value="Voltage-gated potassium channels. Chain C"/>
    <property type="match status" value="1"/>
</dbReference>
<keyword evidence="4" id="KW-0107">Calcium channel</keyword>
<dbReference type="OrthoDB" id="10267833at2759"/>
<feature type="transmembrane region" description="Helical" evidence="14">
    <location>
        <begin position="198"/>
        <end position="220"/>
    </location>
</feature>
<dbReference type="InterPro" id="IPR050599">
    <property type="entry name" value="VDCC_alpha-1_subunit"/>
</dbReference>
<dbReference type="PANTHER" id="PTHR45628">
    <property type="entry name" value="VOLTAGE-DEPENDENT CALCIUM CHANNEL TYPE A SUBUNIT ALPHA-1"/>
    <property type="match status" value="1"/>
</dbReference>
<reference evidence="16 17" key="1">
    <citation type="submission" date="2018-07" db="EMBL/GenBank/DDBJ databases">
        <title>The complete nuclear genome of the prasinophyte Chloropicon primus (CCMP1205).</title>
        <authorList>
            <person name="Pombert J.-F."/>
            <person name="Otis C."/>
            <person name="Turmel M."/>
            <person name="Lemieux C."/>
        </authorList>
    </citation>
    <scope>NUCLEOTIDE SEQUENCE [LARGE SCALE GENOMIC DNA]</scope>
    <source>
        <strain evidence="16 17">CCMP1205</strain>
    </source>
</reference>
<evidence type="ECO:0000256" key="4">
    <source>
        <dbReference type="ARBA" id="ARBA00022673"/>
    </source>
</evidence>
<keyword evidence="8 14" id="KW-1133">Transmembrane helix</keyword>
<keyword evidence="17" id="KW-1185">Reference proteome</keyword>
<dbReference type="PANTHER" id="PTHR45628:SF7">
    <property type="entry name" value="VOLTAGE-DEPENDENT CALCIUM CHANNEL TYPE A SUBUNIT ALPHA-1"/>
    <property type="match status" value="1"/>
</dbReference>
<feature type="domain" description="Ion transport" evidence="15">
    <location>
        <begin position="225"/>
        <end position="412"/>
    </location>
</feature>
<evidence type="ECO:0000256" key="3">
    <source>
        <dbReference type="ARBA" id="ARBA00022568"/>
    </source>
</evidence>
<keyword evidence="7" id="KW-0851">Voltage-gated channel</keyword>
<feature type="transmembrane region" description="Helical" evidence="14">
    <location>
        <begin position="380"/>
        <end position="405"/>
    </location>
</feature>
<evidence type="ECO:0000256" key="1">
    <source>
        <dbReference type="ARBA" id="ARBA00004141"/>
    </source>
</evidence>
<feature type="compositionally biased region" description="Polar residues" evidence="13">
    <location>
        <begin position="453"/>
        <end position="468"/>
    </location>
</feature>
<name>A0A5B8MMW2_9CHLO</name>
<dbReference type="Gene3D" id="1.10.287.70">
    <property type="match status" value="1"/>
</dbReference>
<keyword evidence="12" id="KW-0407">Ion channel</keyword>
<dbReference type="AlphaFoldDB" id="A0A5B8MMW2"/>
<evidence type="ECO:0000256" key="14">
    <source>
        <dbReference type="SAM" id="Phobius"/>
    </source>
</evidence>
<keyword evidence="9" id="KW-0406">Ion transport</keyword>
<comment type="subcellular location">
    <subcellularLocation>
        <location evidence="1">Membrane</location>
        <topology evidence="1">Multi-pass membrane protein</topology>
    </subcellularLocation>
</comment>
<accession>A0A5B8MMW2</accession>
<dbReference type="Proteomes" id="UP000316726">
    <property type="component" value="Chromosome 6"/>
</dbReference>
<keyword evidence="11" id="KW-0325">Glycoprotein</keyword>
<evidence type="ECO:0000256" key="10">
    <source>
        <dbReference type="ARBA" id="ARBA00023136"/>
    </source>
</evidence>
<feature type="region of interest" description="Disordered" evidence="13">
    <location>
        <begin position="452"/>
        <end position="484"/>
    </location>
</feature>
<dbReference type="SUPFAM" id="SSF81324">
    <property type="entry name" value="Voltage-gated potassium channels"/>
    <property type="match status" value="1"/>
</dbReference>
<dbReference type="InterPro" id="IPR027359">
    <property type="entry name" value="Volt_channel_dom_sf"/>
</dbReference>
<keyword evidence="6" id="KW-0106">Calcium</keyword>
<evidence type="ECO:0000259" key="15">
    <source>
        <dbReference type="Pfam" id="PF00520"/>
    </source>
</evidence>
<keyword evidence="5 14" id="KW-0812">Transmembrane</keyword>
<dbReference type="InterPro" id="IPR005821">
    <property type="entry name" value="Ion_trans_dom"/>
</dbReference>
<evidence type="ECO:0000256" key="8">
    <source>
        <dbReference type="ARBA" id="ARBA00022989"/>
    </source>
</evidence>
<evidence type="ECO:0000256" key="2">
    <source>
        <dbReference type="ARBA" id="ARBA00022448"/>
    </source>
</evidence>
<evidence type="ECO:0000256" key="5">
    <source>
        <dbReference type="ARBA" id="ARBA00022692"/>
    </source>
</evidence>
<sequence>MADTEGGVDQKEQQQDGGNDPVNVAMNPIAEEEEEARRNSGFIVQDNPLAGNSAAEAENKVLPAKKVTISVPLQDESGGFSSKLAARESALSAQLGMPYDEGASVLCRAVKEMKSGTGPVFKEMEDLHNEIARALGKPVSETPAERKATARWKELGGAVIVQNKQATLMQQIKEARLWEPKEGTIGHRVFKIVRHPKFQYVMTTNIIVTGIVHGLVATSWARDDWYFEMTLYIMDILLVIMSTVEFLALSFTLSWRCLLDGWNCLDFFTLAVSWLVIFLGNPYWSFGVCRTFRLTRQFESSKILVEGFIMALPSILWVFLIIFINICVFTVIGVQFFREKSPEQYGDIRTGLYTSFKLMTLENWTDEAETLRQAYKYGSAYFILFITTNSFILLNLLIATVVDLIREIGQKKNAMKDRKQEEKRRKQTAVGVSNKIANPFFKGLLPQHAKRTLSGNNSAPTANPITNKNVKDFLTPKKKDSNDGECELSVVSALASQTQKSERSSLALL</sequence>
<dbReference type="Pfam" id="PF00520">
    <property type="entry name" value="Ion_trans"/>
    <property type="match status" value="1"/>
</dbReference>
<feature type="transmembrane region" description="Helical" evidence="14">
    <location>
        <begin position="232"/>
        <end position="255"/>
    </location>
</feature>
<dbReference type="GO" id="GO:0008331">
    <property type="term" value="F:high voltage-gated calcium channel activity"/>
    <property type="evidence" value="ECO:0007669"/>
    <property type="project" value="TreeGrafter"/>
</dbReference>
<evidence type="ECO:0000256" key="6">
    <source>
        <dbReference type="ARBA" id="ARBA00022837"/>
    </source>
</evidence>
<dbReference type="EMBL" id="CP031039">
    <property type="protein sequence ID" value="QDZ21799.1"/>
    <property type="molecule type" value="Genomic_DNA"/>
</dbReference>
<feature type="transmembrane region" description="Helical" evidence="14">
    <location>
        <begin position="307"/>
        <end position="337"/>
    </location>
</feature>
<evidence type="ECO:0000256" key="12">
    <source>
        <dbReference type="ARBA" id="ARBA00023303"/>
    </source>
</evidence>
<evidence type="ECO:0000256" key="7">
    <source>
        <dbReference type="ARBA" id="ARBA00022882"/>
    </source>
</evidence>
<evidence type="ECO:0000256" key="9">
    <source>
        <dbReference type="ARBA" id="ARBA00023065"/>
    </source>
</evidence>
<evidence type="ECO:0000256" key="13">
    <source>
        <dbReference type="SAM" id="MobiDB-lite"/>
    </source>
</evidence>
<keyword evidence="2" id="KW-0813">Transport</keyword>
<feature type="transmembrane region" description="Helical" evidence="14">
    <location>
        <begin position="267"/>
        <end position="286"/>
    </location>
</feature>
<gene>
    <name evidence="16" type="ORF">A3770_06p43170</name>
</gene>
<protein>
    <submittedName>
        <fullName evidence="16">Ion transport protein</fullName>
    </submittedName>
</protein>
<dbReference type="GO" id="GO:0005891">
    <property type="term" value="C:voltage-gated calcium channel complex"/>
    <property type="evidence" value="ECO:0007669"/>
    <property type="project" value="TreeGrafter"/>
</dbReference>
<organism evidence="16 17">
    <name type="scientific">Chloropicon primus</name>
    <dbReference type="NCBI Taxonomy" id="1764295"/>
    <lineage>
        <taxon>Eukaryota</taxon>
        <taxon>Viridiplantae</taxon>
        <taxon>Chlorophyta</taxon>
        <taxon>Chloropicophyceae</taxon>
        <taxon>Chloropicales</taxon>
        <taxon>Chloropicaceae</taxon>
        <taxon>Chloropicon</taxon>
    </lineage>
</organism>
<feature type="compositionally biased region" description="Basic and acidic residues" evidence="13">
    <location>
        <begin position="469"/>
        <end position="482"/>
    </location>
</feature>
<keyword evidence="10 14" id="KW-0472">Membrane</keyword>
<dbReference type="GO" id="GO:0098703">
    <property type="term" value="P:calcium ion import across plasma membrane"/>
    <property type="evidence" value="ECO:0007669"/>
    <property type="project" value="TreeGrafter"/>
</dbReference>
<evidence type="ECO:0000313" key="17">
    <source>
        <dbReference type="Proteomes" id="UP000316726"/>
    </source>
</evidence>
<keyword evidence="3" id="KW-0109">Calcium transport</keyword>